<gene>
    <name evidence="13" type="ORF">KUDE01_024070</name>
</gene>
<keyword evidence="6" id="KW-0966">Cell projection</keyword>
<evidence type="ECO:0000256" key="10">
    <source>
        <dbReference type="ARBA" id="ARBA00042326"/>
    </source>
</evidence>
<dbReference type="GO" id="GO:0034451">
    <property type="term" value="C:centriolar satellite"/>
    <property type="evidence" value="ECO:0007669"/>
    <property type="project" value="UniProtKB-SubCell"/>
</dbReference>
<comment type="subcellular location">
    <subcellularLocation>
        <location evidence="1">Cytoplasm</location>
        <location evidence="1">Cytoskeleton</location>
        <location evidence="1">Cilium basal body</location>
    </subcellularLocation>
    <subcellularLocation>
        <location evidence="2">Cytoplasm</location>
        <location evidence="2">Cytoskeleton</location>
        <location evidence="2">Microtubule organizing center</location>
        <location evidence="2">Centrosome</location>
        <location evidence="2">Centriolar satellite</location>
    </subcellularLocation>
</comment>
<proteinExistence type="inferred from homology"/>
<evidence type="ECO:0000256" key="4">
    <source>
        <dbReference type="ARBA" id="ARBA00023054"/>
    </source>
</evidence>
<reference evidence="13" key="1">
    <citation type="submission" date="2023-04" db="EMBL/GenBank/DDBJ databases">
        <title>Chromosome-level genome of Chaenocephalus aceratus.</title>
        <authorList>
            <person name="Park H."/>
        </authorList>
    </citation>
    <scope>NUCLEOTIDE SEQUENCE</scope>
    <source>
        <strain evidence="13">DE</strain>
        <tissue evidence="13">Muscle</tissue>
    </source>
</reference>
<keyword evidence="4 11" id="KW-0175">Coiled coil</keyword>
<evidence type="ECO:0000256" key="1">
    <source>
        <dbReference type="ARBA" id="ARBA00004120"/>
    </source>
</evidence>
<feature type="compositionally biased region" description="Basic and acidic residues" evidence="12">
    <location>
        <begin position="288"/>
        <end position="304"/>
    </location>
</feature>
<keyword evidence="5" id="KW-0206">Cytoskeleton</keyword>
<evidence type="ECO:0000256" key="9">
    <source>
        <dbReference type="ARBA" id="ARBA00041518"/>
    </source>
</evidence>
<evidence type="ECO:0000256" key="11">
    <source>
        <dbReference type="SAM" id="Coils"/>
    </source>
</evidence>
<dbReference type="EMBL" id="JASDAP010000023">
    <property type="protein sequence ID" value="KAK1883296.1"/>
    <property type="molecule type" value="Genomic_DNA"/>
</dbReference>
<organism evidence="13 14">
    <name type="scientific">Dissostichus eleginoides</name>
    <name type="common">Patagonian toothfish</name>
    <name type="synonym">Dissostichus amissus</name>
    <dbReference type="NCBI Taxonomy" id="100907"/>
    <lineage>
        <taxon>Eukaryota</taxon>
        <taxon>Metazoa</taxon>
        <taxon>Chordata</taxon>
        <taxon>Craniata</taxon>
        <taxon>Vertebrata</taxon>
        <taxon>Euteleostomi</taxon>
        <taxon>Actinopterygii</taxon>
        <taxon>Neopterygii</taxon>
        <taxon>Teleostei</taxon>
        <taxon>Neoteleostei</taxon>
        <taxon>Acanthomorphata</taxon>
        <taxon>Eupercaria</taxon>
        <taxon>Perciformes</taxon>
        <taxon>Notothenioidei</taxon>
        <taxon>Nototheniidae</taxon>
        <taxon>Dissostichus</taxon>
    </lineage>
</organism>
<dbReference type="PANTHER" id="PTHR22691">
    <property type="entry name" value="YEAST SPT2-RELATED"/>
    <property type="match status" value="1"/>
</dbReference>
<comment type="similarity">
    <text evidence="7">Belongs to the CCDC61 family.</text>
</comment>
<dbReference type="InterPro" id="IPR049733">
    <property type="entry name" value="CCDC61_N"/>
</dbReference>
<dbReference type="PANTHER" id="PTHR22691:SF1">
    <property type="entry name" value="CENTROSOMAL PROTEIN CCDC61"/>
    <property type="match status" value="1"/>
</dbReference>
<keyword evidence="14" id="KW-1185">Reference proteome</keyword>
<dbReference type="GO" id="GO:0036064">
    <property type="term" value="C:ciliary basal body"/>
    <property type="evidence" value="ECO:0007669"/>
    <property type="project" value="TreeGrafter"/>
</dbReference>
<evidence type="ECO:0000256" key="12">
    <source>
        <dbReference type="SAM" id="MobiDB-lite"/>
    </source>
</evidence>
<evidence type="ECO:0000313" key="14">
    <source>
        <dbReference type="Proteomes" id="UP001228049"/>
    </source>
</evidence>
<evidence type="ECO:0000256" key="5">
    <source>
        <dbReference type="ARBA" id="ARBA00023212"/>
    </source>
</evidence>
<dbReference type="CDD" id="cd22284">
    <property type="entry name" value="HD_CCDC61_N"/>
    <property type="match status" value="1"/>
</dbReference>
<evidence type="ECO:0000256" key="3">
    <source>
        <dbReference type="ARBA" id="ARBA00022490"/>
    </source>
</evidence>
<dbReference type="Proteomes" id="UP001228049">
    <property type="component" value="Unassembled WGS sequence"/>
</dbReference>
<evidence type="ECO:0000313" key="13">
    <source>
        <dbReference type="EMBL" id="KAK1883296.1"/>
    </source>
</evidence>
<feature type="compositionally biased region" description="Polar residues" evidence="12">
    <location>
        <begin position="306"/>
        <end position="316"/>
    </location>
</feature>
<evidence type="ECO:0000256" key="6">
    <source>
        <dbReference type="ARBA" id="ARBA00023273"/>
    </source>
</evidence>
<protein>
    <recommendedName>
        <fullName evidence="8">Centrosomal protein CCDC61</fullName>
    </recommendedName>
    <alternativeName>
        <fullName evidence="9">Coiled-coil domain-containing protein 61</fullName>
    </alternativeName>
    <alternativeName>
        <fullName evidence="10">VFL3 homolog</fullName>
    </alternativeName>
</protein>
<name>A0AAD9EZZ3_DISEL</name>
<evidence type="ECO:0000256" key="2">
    <source>
        <dbReference type="ARBA" id="ARBA00004607"/>
    </source>
</evidence>
<dbReference type="AlphaFoldDB" id="A0AAD9EZZ3"/>
<evidence type="ECO:0000256" key="7">
    <source>
        <dbReference type="ARBA" id="ARBA00038217"/>
    </source>
</evidence>
<feature type="compositionally biased region" description="Basic and acidic residues" evidence="12">
    <location>
        <begin position="326"/>
        <end position="337"/>
    </location>
</feature>
<accession>A0AAD9EZZ3</accession>
<comment type="caution">
    <text evidence="13">The sequence shown here is derived from an EMBL/GenBank/DDBJ whole genome shotgun (WGS) entry which is preliminary data.</text>
</comment>
<feature type="coiled-coil region" evidence="11">
    <location>
        <begin position="169"/>
        <end position="196"/>
    </location>
</feature>
<keyword evidence="3" id="KW-0963">Cytoplasm</keyword>
<sequence>MEEGSEVVEDIVFRGVEFSVKIEVDKGLLIVEISDAMTADQWRGDFDPAYIEDLTRKTGNFKQFPIFCSMLESAVRKMSDSVTLDLLTYADLELLRNRKAGVVSRPRGNQQSSALTAKRYLILIYTVEFDRIHYPLPLPYVGKPDPAALQKEVRALKAELNTVSSHGINKAAQQEIQQLRAELALVKEEKEAMGNVLERLQIGGGGSVAGREDRRGRDVVRHLEEQLLKERAKGQRSASKRCQDQQLLMEQLEGLRASECALRVRVKSLSSELALLRRGRVTPGHISSRGDGEAYRSLSRERRSGPSASPTGSQVQRFDPTAYIQDRQRRQKDADLKKQRKLLSGYGRNVQKSVQRKKTDLQRTQCV</sequence>
<evidence type="ECO:0000256" key="8">
    <source>
        <dbReference type="ARBA" id="ARBA00040683"/>
    </source>
</evidence>
<feature type="region of interest" description="Disordered" evidence="12">
    <location>
        <begin position="282"/>
        <end position="367"/>
    </location>
</feature>